<feature type="domain" description="ABC transmembrane type-1" evidence="8">
    <location>
        <begin position="101"/>
        <end position="323"/>
    </location>
</feature>
<dbReference type="GO" id="GO:0005886">
    <property type="term" value="C:plasma membrane"/>
    <property type="evidence" value="ECO:0007669"/>
    <property type="project" value="UniProtKB-SubCell"/>
</dbReference>
<dbReference type="InterPro" id="IPR000515">
    <property type="entry name" value="MetI-like"/>
</dbReference>
<dbReference type="Proteomes" id="UP000482084">
    <property type="component" value="Unassembled WGS sequence"/>
</dbReference>
<feature type="transmembrane region" description="Helical" evidence="7">
    <location>
        <begin position="105"/>
        <end position="126"/>
    </location>
</feature>
<dbReference type="InterPro" id="IPR035906">
    <property type="entry name" value="MetI-like_sf"/>
</dbReference>
<evidence type="ECO:0000256" key="3">
    <source>
        <dbReference type="ARBA" id="ARBA00022475"/>
    </source>
</evidence>
<comment type="subcellular location">
    <subcellularLocation>
        <location evidence="1 7">Cell membrane</location>
        <topology evidence="1 7">Multi-pass membrane protein</topology>
    </subcellularLocation>
</comment>
<dbReference type="Pfam" id="PF00528">
    <property type="entry name" value="BPD_transp_1"/>
    <property type="match status" value="1"/>
</dbReference>
<keyword evidence="12" id="KW-1185">Reference proteome</keyword>
<dbReference type="Proteomes" id="UP000469943">
    <property type="component" value="Unassembled WGS sequence"/>
</dbReference>
<evidence type="ECO:0000313" key="10">
    <source>
        <dbReference type="EMBL" id="NEG72574.1"/>
    </source>
</evidence>
<comment type="caution">
    <text evidence="9">The sequence shown here is derived from an EMBL/GenBank/DDBJ whole genome shotgun (WGS) entry which is preliminary data.</text>
</comment>
<feature type="transmembrane region" description="Helical" evidence="7">
    <location>
        <begin position="138"/>
        <end position="158"/>
    </location>
</feature>
<dbReference type="RefSeq" id="WP_152359024.1">
    <property type="nucleotide sequence ID" value="NZ_WBSM01000013.1"/>
</dbReference>
<evidence type="ECO:0000313" key="9">
    <source>
        <dbReference type="EMBL" id="KAB8286904.1"/>
    </source>
</evidence>
<dbReference type="SUPFAM" id="SSF161098">
    <property type="entry name" value="MetI-like"/>
    <property type="match status" value="1"/>
</dbReference>
<dbReference type="EMBL" id="WHZX01000010">
    <property type="protein sequence ID" value="NEG72574.1"/>
    <property type="molecule type" value="Genomic_DNA"/>
</dbReference>
<reference evidence="9 12" key="2">
    <citation type="submission" date="2019-10" db="EMBL/GenBank/DDBJ databases">
        <title>Characterization of the phylogenetic diversity of two novel species belonging to the genus Bifidobacterium: Bifidobacterium cebidarum sp. nov. and Bifidobacterium leontopitheci sp. nov.</title>
        <authorList>
            <person name="Lugli G.A."/>
            <person name="Duranti S."/>
            <person name="Milani C."/>
            <person name="Turroni F."/>
            <person name="Ventura M."/>
        </authorList>
    </citation>
    <scope>NUCLEOTIDE SEQUENCE [LARGE SCALE GENOMIC DNA]</scope>
    <source>
        <strain evidence="9 12">DSM 100688</strain>
    </source>
</reference>
<comment type="similarity">
    <text evidence="7">Belongs to the binding-protein-dependent transport system permease family.</text>
</comment>
<dbReference type="PROSITE" id="PS50928">
    <property type="entry name" value="ABC_TM1"/>
    <property type="match status" value="1"/>
</dbReference>
<accession>A0A6L4WYX9</accession>
<feature type="transmembrane region" description="Helical" evidence="7">
    <location>
        <begin position="305"/>
        <end position="326"/>
    </location>
</feature>
<protein>
    <submittedName>
        <fullName evidence="9 10">ABC transporter permease</fullName>
    </submittedName>
</protein>
<dbReference type="PANTHER" id="PTHR30193:SF37">
    <property type="entry name" value="INNER MEMBRANE ABC TRANSPORTER PERMEASE PROTEIN YCJO"/>
    <property type="match status" value="1"/>
</dbReference>
<reference evidence="10 11" key="1">
    <citation type="submission" date="2019-10" db="EMBL/GenBank/DDBJ databases">
        <title>Bifidobacterium from non-human primates.</title>
        <authorList>
            <person name="Modesto M."/>
        </authorList>
    </citation>
    <scope>NUCLEOTIDE SEQUENCE [LARGE SCALE GENOMIC DNA]</scope>
    <source>
        <strain evidence="10 11">TREM</strain>
    </source>
</reference>
<name>A0A6L4WYX9_9BIFI</name>
<keyword evidence="6 7" id="KW-0472">Membrane</keyword>
<keyword evidence="4 7" id="KW-0812">Transmembrane</keyword>
<dbReference type="Gene3D" id="1.10.3720.10">
    <property type="entry name" value="MetI-like"/>
    <property type="match status" value="1"/>
</dbReference>
<keyword evidence="3" id="KW-1003">Cell membrane</keyword>
<dbReference type="AlphaFoldDB" id="A0A6L4WYX9"/>
<dbReference type="InterPro" id="IPR051393">
    <property type="entry name" value="ABC_transporter_permease"/>
</dbReference>
<gene>
    <name evidence="9" type="ORF">DSM100688_2017</name>
    <name evidence="10" type="ORF">GFD24_10240</name>
</gene>
<feature type="transmembrane region" description="Helical" evidence="7">
    <location>
        <begin position="178"/>
        <end position="197"/>
    </location>
</feature>
<proteinExistence type="inferred from homology"/>
<dbReference type="CDD" id="cd06261">
    <property type="entry name" value="TM_PBP2"/>
    <property type="match status" value="1"/>
</dbReference>
<evidence type="ECO:0000313" key="12">
    <source>
        <dbReference type="Proteomes" id="UP000482084"/>
    </source>
</evidence>
<organism evidence="9 12">
    <name type="scientific">Bifidobacterium ramosum</name>
    <dbReference type="NCBI Taxonomy" id="1798158"/>
    <lineage>
        <taxon>Bacteria</taxon>
        <taxon>Bacillati</taxon>
        <taxon>Actinomycetota</taxon>
        <taxon>Actinomycetes</taxon>
        <taxon>Bifidobacteriales</taxon>
        <taxon>Bifidobacteriaceae</taxon>
        <taxon>Bifidobacterium</taxon>
    </lineage>
</organism>
<evidence type="ECO:0000256" key="1">
    <source>
        <dbReference type="ARBA" id="ARBA00004651"/>
    </source>
</evidence>
<feature type="transmembrane region" description="Helical" evidence="7">
    <location>
        <begin position="240"/>
        <end position="260"/>
    </location>
</feature>
<dbReference type="EMBL" id="WBSM01000013">
    <property type="protein sequence ID" value="KAB8286904.1"/>
    <property type="molecule type" value="Genomic_DNA"/>
</dbReference>
<keyword evidence="5 7" id="KW-1133">Transmembrane helix</keyword>
<sequence>MSSRNTKQQGTPGPSLRTRLGQLEWKASPYLYIAPFFILFALVGLFPLFYTVWIATRQYNTLTGDSGWAVCGQVCGDSGTTASWLGNFQWVLHQDSFWIALRNSFSIFLLSSVPQIIIALWLAWMLNANLKAKTFWRMGVLLPYIIAPSAAGIIFSQMFSDKMGAVNVLLQAVGLSPIMWHASTIWSHIAIATIVNFRWIGYNTLIILAAMQAIPADVIEAAVVDGAKQWRIFRSIILPMLRPTLIFVIITSTIGGLQIFDEAQMFHNGTSGYGGPNHQYLTLSMYLWTLGFNNVTIGQPNMGRAAAVAWLLFIIIVLIAILNFFITNRMASGGMAKVSKEVAAERAAQAERDRQFAIRSGVEGRRRLAEQQTAQSSAQ</sequence>
<evidence type="ECO:0000313" key="11">
    <source>
        <dbReference type="Proteomes" id="UP000469943"/>
    </source>
</evidence>
<dbReference type="GO" id="GO:0055085">
    <property type="term" value="P:transmembrane transport"/>
    <property type="evidence" value="ECO:0007669"/>
    <property type="project" value="InterPro"/>
</dbReference>
<evidence type="ECO:0000256" key="6">
    <source>
        <dbReference type="ARBA" id="ARBA00023136"/>
    </source>
</evidence>
<evidence type="ECO:0000256" key="4">
    <source>
        <dbReference type="ARBA" id="ARBA00022692"/>
    </source>
</evidence>
<evidence type="ECO:0000259" key="8">
    <source>
        <dbReference type="PROSITE" id="PS50928"/>
    </source>
</evidence>
<dbReference type="PANTHER" id="PTHR30193">
    <property type="entry name" value="ABC TRANSPORTER PERMEASE PROTEIN"/>
    <property type="match status" value="1"/>
</dbReference>
<evidence type="ECO:0000256" key="2">
    <source>
        <dbReference type="ARBA" id="ARBA00022448"/>
    </source>
</evidence>
<evidence type="ECO:0000256" key="7">
    <source>
        <dbReference type="RuleBase" id="RU363032"/>
    </source>
</evidence>
<dbReference type="OrthoDB" id="4319190at2"/>
<evidence type="ECO:0000256" key="5">
    <source>
        <dbReference type="ARBA" id="ARBA00022989"/>
    </source>
</evidence>
<feature type="transmembrane region" description="Helical" evidence="7">
    <location>
        <begin position="30"/>
        <end position="53"/>
    </location>
</feature>
<keyword evidence="2 7" id="KW-0813">Transport</keyword>